<feature type="transmembrane region" description="Helical" evidence="6">
    <location>
        <begin position="262"/>
        <end position="283"/>
    </location>
</feature>
<feature type="transmembrane region" description="Helical" evidence="6">
    <location>
        <begin position="333"/>
        <end position="354"/>
    </location>
</feature>
<dbReference type="PANTHER" id="PTHR23501">
    <property type="entry name" value="MAJOR FACILITATOR SUPERFAMILY"/>
    <property type="match status" value="1"/>
</dbReference>
<feature type="compositionally biased region" description="Basic and acidic residues" evidence="5">
    <location>
        <begin position="11"/>
        <end position="22"/>
    </location>
</feature>
<evidence type="ECO:0000256" key="3">
    <source>
        <dbReference type="ARBA" id="ARBA00022989"/>
    </source>
</evidence>
<keyword evidence="3 6" id="KW-1133">Transmembrane helix</keyword>
<feature type="compositionally biased region" description="Low complexity" evidence="5">
    <location>
        <begin position="37"/>
        <end position="48"/>
    </location>
</feature>
<evidence type="ECO:0000256" key="6">
    <source>
        <dbReference type="SAM" id="Phobius"/>
    </source>
</evidence>
<feature type="transmembrane region" description="Helical" evidence="6">
    <location>
        <begin position="138"/>
        <end position="156"/>
    </location>
</feature>
<dbReference type="InterPro" id="IPR020846">
    <property type="entry name" value="MFS_dom"/>
</dbReference>
<dbReference type="PROSITE" id="PS50850">
    <property type="entry name" value="MFS"/>
    <property type="match status" value="1"/>
</dbReference>
<feature type="transmembrane region" description="Helical" evidence="6">
    <location>
        <begin position="108"/>
        <end position="126"/>
    </location>
</feature>
<feature type="transmembrane region" description="Helical" evidence="6">
    <location>
        <begin position="196"/>
        <end position="214"/>
    </location>
</feature>
<feature type="transmembrane region" description="Helical" evidence="6">
    <location>
        <begin position="226"/>
        <end position="250"/>
    </location>
</feature>
<feature type="transmembrane region" description="Helical" evidence="6">
    <location>
        <begin position="295"/>
        <end position="312"/>
    </location>
</feature>
<gene>
    <name evidence="8" type="ORF">EV356DRAFT_524242</name>
</gene>
<dbReference type="OrthoDB" id="2351791at2759"/>
<dbReference type="AlphaFoldDB" id="A0A6A6H735"/>
<feature type="transmembrane region" description="Helical" evidence="6">
    <location>
        <begin position="366"/>
        <end position="391"/>
    </location>
</feature>
<protein>
    <submittedName>
        <fullName evidence="8">MFS general substrate transporter</fullName>
    </submittedName>
</protein>
<dbReference type="Proteomes" id="UP000800092">
    <property type="component" value="Unassembled WGS sequence"/>
</dbReference>
<feature type="transmembrane region" description="Helical" evidence="6">
    <location>
        <begin position="538"/>
        <end position="557"/>
    </location>
</feature>
<feature type="transmembrane region" description="Helical" evidence="6">
    <location>
        <begin position="425"/>
        <end position="447"/>
    </location>
</feature>
<dbReference type="InterPro" id="IPR011701">
    <property type="entry name" value="MFS"/>
</dbReference>
<organism evidence="8 9">
    <name type="scientific">Viridothelium virens</name>
    <name type="common">Speckled blister lichen</name>
    <name type="synonym">Trypethelium virens</name>
    <dbReference type="NCBI Taxonomy" id="1048519"/>
    <lineage>
        <taxon>Eukaryota</taxon>
        <taxon>Fungi</taxon>
        <taxon>Dikarya</taxon>
        <taxon>Ascomycota</taxon>
        <taxon>Pezizomycotina</taxon>
        <taxon>Dothideomycetes</taxon>
        <taxon>Dothideomycetes incertae sedis</taxon>
        <taxon>Trypetheliales</taxon>
        <taxon>Trypetheliaceae</taxon>
        <taxon>Viridothelium</taxon>
    </lineage>
</organism>
<evidence type="ECO:0000256" key="1">
    <source>
        <dbReference type="ARBA" id="ARBA00004141"/>
    </source>
</evidence>
<feature type="transmembrane region" description="Helical" evidence="6">
    <location>
        <begin position="398"/>
        <end position="419"/>
    </location>
</feature>
<dbReference type="EMBL" id="ML991803">
    <property type="protein sequence ID" value="KAF2233835.1"/>
    <property type="molecule type" value="Genomic_DNA"/>
</dbReference>
<feature type="transmembrane region" description="Helical" evidence="6">
    <location>
        <begin position="459"/>
        <end position="483"/>
    </location>
</feature>
<feature type="transmembrane region" description="Helical" evidence="6">
    <location>
        <begin position="73"/>
        <end position="96"/>
    </location>
</feature>
<dbReference type="PANTHER" id="PTHR23501:SF59">
    <property type="entry name" value="MAJOR FACILITATOR SUPERFAMILY (MFS) PROFILE DOMAIN-CONTAINING PROTEIN-RELATED"/>
    <property type="match status" value="1"/>
</dbReference>
<dbReference type="FunFam" id="1.20.1720.10:FF:000018">
    <property type="entry name" value="Putative MFS multidrug transporter"/>
    <property type="match status" value="1"/>
</dbReference>
<proteinExistence type="predicted"/>
<feature type="region of interest" description="Disordered" evidence="5">
    <location>
        <begin position="1"/>
        <end position="57"/>
    </location>
</feature>
<dbReference type="InterPro" id="IPR036259">
    <property type="entry name" value="MFS_trans_sf"/>
</dbReference>
<feature type="domain" description="Major facilitator superfamily (MFS) profile" evidence="7">
    <location>
        <begin position="72"/>
        <end position="565"/>
    </location>
</feature>
<accession>A0A6A6H735</accession>
<keyword evidence="2 6" id="KW-0812">Transmembrane</keyword>
<dbReference type="SUPFAM" id="SSF103473">
    <property type="entry name" value="MFS general substrate transporter"/>
    <property type="match status" value="1"/>
</dbReference>
<evidence type="ECO:0000256" key="2">
    <source>
        <dbReference type="ARBA" id="ARBA00022692"/>
    </source>
</evidence>
<evidence type="ECO:0000256" key="4">
    <source>
        <dbReference type="ARBA" id="ARBA00023136"/>
    </source>
</evidence>
<name>A0A6A6H735_VIRVR</name>
<dbReference type="Gene3D" id="1.20.1250.20">
    <property type="entry name" value="MFS general substrate transporter like domains"/>
    <property type="match status" value="1"/>
</dbReference>
<evidence type="ECO:0000313" key="9">
    <source>
        <dbReference type="Proteomes" id="UP000800092"/>
    </source>
</evidence>
<dbReference type="GO" id="GO:0022857">
    <property type="term" value="F:transmembrane transporter activity"/>
    <property type="evidence" value="ECO:0007669"/>
    <property type="project" value="InterPro"/>
</dbReference>
<evidence type="ECO:0000313" key="8">
    <source>
        <dbReference type="EMBL" id="KAF2233835.1"/>
    </source>
</evidence>
<reference evidence="8" key="1">
    <citation type="journal article" date="2020" name="Stud. Mycol.">
        <title>101 Dothideomycetes genomes: a test case for predicting lifestyles and emergence of pathogens.</title>
        <authorList>
            <person name="Haridas S."/>
            <person name="Albert R."/>
            <person name="Binder M."/>
            <person name="Bloem J."/>
            <person name="Labutti K."/>
            <person name="Salamov A."/>
            <person name="Andreopoulos B."/>
            <person name="Baker S."/>
            <person name="Barry K."/>
            <person name="Bills G."/>
            <person name="Bluhm B."/>
            <person name="Cannon C."/>
            <person name="Castanera R."/>
            <person name="Culley D."/>
            <person name="Daum C."/>
            <person name="Ezra D."/>
            <person name="Gonzalez J."/>
            <person name="Henrissat B."/>
            <person name="Kuo A."/>
            <person name="Liang C."/>
            <person name="Lipzen A."/>
            <person name="Lutzoni F."/>
            <person name="Magnuson J."/>
            <person name="Mondo S."/>
            <person name="Nolan M."/>
            <person name="Ohm R."/>
            <person name="Pangilinan J."/>
            <person name="Park H.-J."/>
            <person name="Ramirez L."/>
            <person name="Alfaro M."/>
            <person name="Sun H."/>
            <person name="Tritt A."/>
            <person name="Yoshinaga Y."/>
            <person name="Zwiers L.-H."/>
            <person name="Turgeon B."/>
            <person name="Goodwin S."/>
            <person name="Spatafora J."/>
            <person name="Crous P."/>
            <person name="Grigoriev I."/>
        </authorList>
    </citation>
    <scope>NUCLEOTIDE SEQUENCE</scope>
    <source>
        <strain evidence="8">Tuck. ex Michener</strain>
    </source>
</reference>
<sequence length="597" mass="65080">MSSTPVAEPEPMQKETETHTNSENEAVAEGSDDGNRSSSPSPSASPSPSEKEHREQVRAAEDFNPNWRFKMAFVSLCILTLMVALDATSISVALPIMAEKLGGSAIEAFWAGTSFLLTSTVFQPVVGSFSHIFGRKPLVLISMIFFGAGAIVAAVANDFTIILIGRSLQGIGGGGIMVLTEIVVTDLVPLRLRGKWFSFISSMWSVGTVTGPLLGGGFAQNVSWRWIFWINLPFLGAGAFFVIVFLSLAFRVSSFREKLRRVDWIGLVLFIGSTTGFLIPVTWGGVMYPWNSWRTLVPLIVCAVGLIVFVIHEEYWAPEPLIRTSVFKNRTAAATYLQTFLHGIILWCVLYYLPLYYEAVKGYSPIISGIALFPECFTTAPAAVVAGTVVAVTGRFRWATWSGWTILTIGSGLLILLHVDTSIPAWIFLNLCSGLGAGILFPSMAMGAQASATSADQGYAATMFAFFRAFGNAVGVAIGGVIFQNQIEKRLLTYPLLAANAQTYSRDASGLVQIIKAMPDGSPEKYQLREAYTWALKYVWIVLCVLSGIALISTLFVKGLPLDRALETEQGFKDKEKAGDEEKTIEEEKTIKEDTQV</sequence>
<dbReference type="Gene3D" id="1.20.1720.10">
    <property type="entry name" value="Multidrug resistance protein D"/>
    <property type="match status" value="1"/>
</dbReference>
<keyword evidence="9" id="KW-1185">Reference proteome</keyword>
<dbReference type="GO" id="GO:0005886">
    <property type="term" value="C:plasma membrane"/>
    <property type="evidence" value="ECO:0007669"/>
    <property type="project" value="TreeGrafter"/>
</dbReference>
<keyword evidence="4 6" id="KW-0472">Membrane</keyword>
<comment type="subcellular location">
    <subcellularLocation>
        <location evidence="1">Membrane</location>
        <topology evidence="1">Multi-pass membrane protein</topology>
    </subcellularLocation>
</comment>
<feature type="region of interest" description="Disordered" evidence="5">
    <location>
        <begin position="571"/>
        <end position="597"/>
    </location>
</feature>
<dbReference type="FunFam" id="1.20.1250.20:FF:000786">
    <property type="entry name" value="MFS multidrug transporter, putative"/>
    <property type="match status" value="1"/>
</dbReference>
<evidence type="ECO:0000259" key="7">
    <source>
        <dbReference type="PROSITE" id="PS50850"/>
    </source>
</evidence>
<feature type="transmembrane region" description="Helical" evidence="6">
    <location>
        <begin position="162"/>
        <end position="184"/>
    </location>
</feature>
<dbReference type="PRINTS" id="PR01036">
    <property type="entry name" value="TCRTETB"/>
</dbReference>
<dbReference type="Pfam" id="PF07690">
    <property type="entry name" value="MFS_1"/>
    <property type="match status" value="1"/>
</dbReference>
<evidence type="ECO:0000256" key="5">
    <source>
        <dbReference type="SAM" id="MobiDB-lite"/>
    </source>
</evidence>